<feature type="region of interest" description="Disordered" evidence="1">
    <location>
        <begin position="85"/>
        <end position="105"/>
    </location>
</feature>
<gene>
    <name evidence="2" type="ORF">GWK47_018680</name>
</gene>
<organism evidence="2 3">
    <name type="scientific">Chionoecetes opilio</name>
    <name type="common">Atlantic snow crab</name>
    <name type="synonym">Cancer opilio</name>
    <dbReference type="NCBI Taxonomy" id="41210"/>
    <lineage>
        <taxon>Eukaryota</taxon>
        <taxon>Metazoa</taxon>
        <taxon>Ecdysozoa</taxon>
        <taxon>Arthropoda</taxon>
        <taxon>Crustacea</taxon>
        <taxon>Multicrustacea</taxon>
        <taxon>Malacostraca</taxon>
        <taxon>Eumalacostraca</taxon>
        <taxon>Eucarida</taxon>
        <taxon>Decapoda</taxon>
        <taxon>Pleocyemata</taxon>
        <taxon>Brachyura</taxon>
        <taxon>Eubrachyura</taxon>
        <taxon>Majoidea</taxon>
        <taxon>Majidae</taxon>
        <taxon>Chionoecetes</taxon>
    </lineage>
</organism>
<evidence type="ECO:0000313" key="3">
    <source>
        <dbReference type="Proteomes" id="UP000770661"/>
    </source>
</evidence>
<evidence type="ECO:0000313" key="2">
    <source>
        <dbReference type="EMBL" id="KAG0712349.1"/>
    </source>
</evidence>
<protein>
    <submittedName>
        <fullName evidence="2">Uncharacterized protein</fullName>
    </submittedName>
</protein>
<name>A0A8J4XV38_CHIOP</name>
<reference evidence="2" key="1">
    <citation type="submission" date="2020-07" db="EMBL/GenBank/DDBJ databases">
        <title>The High-quality genome of the commercially important snow crab, Chionoecetes opilio.</title>
        <authorList>
            <person name="Jeong J.-H."/>
            <person name="Ryu S."/>
        </authorList>
    </citation>
    <scope>NUCLEOTIDE SEQUENCE</scope>
    <source>
        <strain evidence="2">MADBK_172401_WGS</strain>
        <tissue evidence="2">Digestive gland</tissue>
    </source>
</reference>
<dbReference type="EMBL" id="JACEEZ010022530">
    <property type="protein sequence ID" value="KAG0712349.1"/>
    <property type="molecule type" value="Genomic_DNA"/>
</dbReference>
<evidence type="ECO:0000256" key="1">
    <source>
        <dbReference type="SAM" id="MobiDB-lite"/>
    </source>
</evidence>
<proteinExistence type="predicted"/>
<dbReference type="Proteomes" id="UP000770661">
    <property type="component" value="Unassembled WGS sequence"/>
</dbReference>
<accession>A0A8J4XV38</accession>
<keyword evidence="3" id="KW-1185">Reference proteome</keyword>
<sequence>MMQPSARKRARIDCIIHCSDDDSDALVSPQDLDSWNTLLRAAEIRQHDPVLEAAKGLEEGGIPHIHYHQGHYHKSCYKLFTKDDSPAAARSGAGENQEESEGARYEEAEIEALEELFLYIRTELFPNPEPLNGRPCRQAHKMTKDLQEARAANSEDILTKAGMQLRNEINKQDVSQPWPPDTDQNVIPAAVTKFLHTLLTGECECQTPSERAQRLATSFGSDLVFAVTSGKTKPPKHVLLSNAVKVNGIAVQFQVAGSVPEKVLPEITKSKIRSITLTASILPIYNVAAGRATQDETAYVDTTKEVQDSKTKNHIWLLTRMSDHENQSISSWTGSTSKSAETLQWSRTL</sequence>
<dbReference type="AlphaFoldDB" id="A0A8J4XV38"/>
<comment type="caution">
    <text evidence="2">The sequence shown here is derived from an EMBL/GenBank/DDBJ whole genome shotgun (WGS) entry which is preliminary data.</text>
</comment>